<organism evidence="2 3">
    <name type="scientific">Candidatus Roizmanbacteria bacterium CG11_big_fil_rev_8_21_14_0_20_36_8</name>
    <dbReference type="NCBI Taxonomy" id="1974856"/>
    <lineage>
        <taxon>Bacteria</taxon>
        <taxon>Candidatus Roizmaniibacteriota</taxon>
    </lineage>
</organism>
<gene>
    <name evidence="2" type="ORF">COV58_00695</name>
</gene>
<keyword evidence="1" id="KW-0472">Membrane</keyword>
<evidence type="ECO:0000313" key="2">
    <source>
        <dbReference type="EMBL" id="PIQ73769.1"/>
    </source>
</evidence>
<evidence type="ECO:0000313" key="3">
    <source>
        <dbReference type="Proteomes" id="UP000231056"/>
    </source>
</evidence>
<accession>A0A2M6IV16</accession>
<comment type="caution">
    <text evidence="2">The sequence shown here is derived from an EMBL/GenBank/DDBJ whole genome shotgun (WGS) entry which is preliminary data.</text>
</comment>
<evidence type="ECO:0008006" key="4">
    <source>
        <dbReference type="Google" id="ProtNLM"/>
    </source>
</evidence>
<dbReference type="AlphaFoldDB" id="A0A2M6IV16"/>
<dbReference type="EMBL" id="PCVM01000014">
    <property type="protein sequence ID" value="PIQ73769.1"/>
    <property type="molecule type" value="Genomic_DNA"/>
</dbReference>
<keyword evidence="1" id="KW-1133">Transmembrane helix</keyword>
<name>A0A2M6IV16_9BACT</name>
<sequence length="709" mass="79462">MGFTIPFFNKKNTRLDYFGLYLTDSSIFGFVFKNQDGITTILSQSTYSLTAGFDKVLEDVDNLISELELKTNLDLERTIFFLHTWMIDQETFEIKEPYKGIIQNLSKGLELKPLGYIDVFEALERYFVEKSIVNTVGIEVNKSKIGVHIYVGNRIVHRQYAARTDDAGDDINSVFRNLPKDIILPKTLRLFGDVDKAELASQLAEYSWDDKIFPAHPTIEIIKDADLNLILSKTCIFEFNTNENSKDVSTSINTEFLPNKLNETEPPSQAVFGFRQSHDVLLDEPQPQNEPIRPPVFELKTKIKPTNNRLSFIDKIKNKASQISLPKNPSSGKNKIIISTIIIISVIIGLIAVYEYFIHSLHIKIFLNTTQVDKTFEINLPIKTSNTEELAIIKNIANEKYSKTIPTTGSREVGEKATGTVIIHNFDNTERTFTSGTKIIKDELVYTLDSDVKVDKVTEKTAGTKESGKKEVGVTASEIGPVYNAKSGTKLQLDSLSDALYYAIVSEDIKGGTREEVPTVSTDDIEALQSVVEKQAKDQTDNILGASISEDDLLIEDLVDVSLSKTSFSGEVGEEAKSLKVDTDAEIEYFFLKKSSLTKRLKELLSKDISSEYIVDPKHLTYTIEGVDAGTNDVILTVDTVALTHKAVDEEDVKMKSKSQSLKLLESKLISEYGFEHIEIEQPFGGIPFLSNWTPLFTKNITISTSVRQ</sequence>
<reference evidence="2 3" key="1">
    <citation type="submission" date="2017-09" db="EMBL/GenBank/DDBJ databases">
        <title>Depth-based differentiation of microbial function through sediment-hosted aquifers and enrichment of novel symbionts in the deep terrestrial subsurface.</title>
        <authorList>
            <person name="Probst A.J."/>
            <person name="Ladd B."/>
            <person name="Jarett J.K."/>
            <person name="Geller-Mcgrath D.E."/>
            <person name="Sieber C.M."/>
            <person name="Emerson J.B."/>
            <person name="Anantharaman K."/>
            <person name="Thomas B.C."/>
            <person name="Malmstrom R."/>
            <person name="Stieglmeier M."/>
            <person name="Klingl A."/>
            <person name="Woyke T."/>
            <person name="Ryan C.M."/>
            <person name="Banfield J.F."/>
        </authorList>
    </citation>
    <scope>NUCLEOTIDE SEQUENCE [LARGE SCALE GENOMIC DNA]</scope>
    <source>
        <strain evidence="2">CG11_big_fil_rev_8_21_14_0_20_36_8</strain>
    </source>
</reference>
<dbReference type="Proteomes" id="UP000231056">
    <property type="component" value="Unassembled WGS sequence"/>
</dbReference>
<protein>
    <recommendedName>
        <fullName evidence="4">Baseplate protein J-like domain-containing protein</fullName>
    </recommendedName>
</protein>
<feature type="transmembrane region" description="Helical" evidence="1">
    <location>
        <begin position="336"/>
        <end position="357"/>
    </location>
</feature>
<proteinExistence type="predicted"/>
<keyword evidence="1" id="KW-0812">Transmembrane</keyword>
<evidence type="ECO:0000256" key="1">
    <source>
        <dbReference type="SAM" id="Phobius"/>
    </source>
</evidence>